<gene>
    <name evidence="1" type="ORF">NZD86_04760</name>
</gene>
<evidence type="ECO:0000313" key="1">
    <source>
        <dbReference type="EMBL" id="WAH37820.1"/>
    </source>
</evidence>
<sequence length="154" mass="17540">MIDTRVTQAPYAEVLHYLNLSIRAEQIFCSIVTQMLYIPQFQNQTSLKTVHRENYQTSYHRNTAAGNLIRLEGGDAQKILVLMTIECFVEVRKHDKVAEAGLRQITASSAEDKSLLAVAFEWHSMRKRYLRAAARTLRSTVGADVWQEGVQLAE</sequence>
<dbReference type="RefSeq" id="WP_268045347.1">
    <property type="nucleotide sequence ID" value="NZ_CP104064.1"/>
</dbReference>
<accession>A0ABY6Z719</accession>
<organism evidence="1 2">
    <name type="scientific">Alicyclobacillus dauci</name>
    <dbReference type="NCBI Taxonomy" id="1475485"/>
    <lineage>
        <taxon>Bacteria</taxon>
        <taxon>Bacillati</taxon>
        <taxon>Bacillota</taxon>
        <taxon>Bacilli</taxon>
        <taxon>Bacillales</taxon>
        <taxon>Alicyclobacillaceae</taxon>
        <taxon>Alicyclobacillus</taxon>
    </lineage>
</organism>
<name>A0ABY6Z719_9BACL</name>
<dbReference type="Proteomes" id="UP001164803">
    <property type="component" value="Chromosome"/>
</dbReference>
<dbReference type="EMBL" id="CP104064">
    <property type="protein sequence ID" value="WAH37820.1"/>
    <property type="molecule type" value="Genomic_DNA"/>
</dbReference>
<evidence type="ECO:0000313" key="2">
    <source>
        <dbReference type="Proteomes" id="UP001164803"/>
    </source>
</evidence>
<proteinExistence type="predicted"/>
<keyword evidence="2" id="KW-1185">Reference proteome</keyword>
<protein>
    <submittedName>
        <fullName evidence="1">Uncharacterized protein</fullName>
    </submittedName>
</protein>
<reference evidence="1" key="1">
    <citation type="submission" date="2022-08" db="EMBL/GenBank/DDBJ databases">
        <title>Alicyclobacillus dauci DSM2870, complete genome.</title>
        <authorList>
            <person name="Wang Q."/>
            <person name="Cai R."/>
            <person name="Wang Z."/>
        </authorList>
    </citation>
    <scope>NUCLEOTIDE SEQUENCE</scope>
    <source>
        <strain evidence="1">DSM 28700</strain>
    </source>
</reference>